<evidence type="ECO:0000313" key="8">
    <source>
        <dbReference type="Proteomes" id="UP000612055"/>
    </source>
</evidence>
<dbReference type="AlphaFoldDB" id="A0A836C790"/>
<keyword evidence="3" id="KW-0862">Zinc</keyword>
<evidence type="ECO:0000256" key="1">
    <source>
        <dbReference type="ARBA" id="ARBA00022723"/>
    </source>
</evidence>
<dbReference type="Proteomes" id="UP000612055">
    <property type="component" value="Unassembled WGS sequence"/>
</dbReference>
<keyword evidence="8" id="KW-1185">Reference proteome</keyword>
<evidence type="ECO:0000313" key="7">
    <source>
        <dbReference type="EMBL" id="KAG2501759.1"/>
    </source>
</evidence>
<sequence>MPPAPPPIPELTPVNAVDYLNDAFSELQLAEAADKAHRLDDALLHYGAALTRLNAFLASPIAAMLGKGGIVNPIEIQQIVPGVRLRYERLTKARTIRDAPAAPPVPGAIPLTGPGAVASLQPEVAQSVAERAAAAAAAAGAAEDSDEARREAARKLEAELLQAAGLGAARSGGDAGAGGEGSRGAAGGGAGEGRGGEAAGPAASGSAAACEDLAGSATQRCAACGLAGRWSEAAASDGGDTGGGAAGGLPSLSRCGRCRRVFYCSPQCQRKHWPSHKPACRA</sequence>
<dbReference type="PROSITE" id="PS50865">
    <property type="entry name" value="ZF_MYND_2"/>
    <property type="match status" value="1"/>
</dbReference>
<protein>
    <recommendedName>
        <fullName evidence="6">MYND-type domain-containing protein</fullName>
    </recommendedName>
</protein>
<dbReference type="GO" id="GO:0008270">
    <property type="term" value="F:zinc ion binding"/>
    <property type="evidence" value="ECO:0007669"/>
    <property type="project" value="UniProtKB-KW"/>
</dbReference>
<feature type="domain" description="MYND-type" evidence="6">
    <location>
        <begin position="221"/>
        <end position="280"/>
    </location>
</feature>
<dbReference type="OrthoDB" id="550852at2759"/>
<gene>
    <name evidence="7" type="ORF">HYH03_000259</name>
</gene>
<comment type="caution">
    <text evidence="7">The sequence shown here is derived from an EMBL/GenBank/DDBJ whole genome shotgun (WGS) entry which is preliminary data.</text>
</comment>
<dbReference type="Gene3D" id="6.10.140.2220">
    <property type="match status" value="1"/>
</dbReference>
<keyword evidence="1" id="KW-0479">Metal-binding</keyword>
<feature type="region of interest" description="Disordered" evidence="5">
    <location>
        <begin position="169"/>
        <end position="202"/>
    </location>
</feature>
<dbReference type="SUPFAM" id="SSF144232">
    <property type="entry name" value="HIT/MYND zinc finger-like"/>
    <property type="match status" value="1"/>
</dbReference>
<feature type="compositionally biased region" description="Gly residues" evidence="5">
    <location>
        <begin position="173"/>
        <end position="198"/>
    </location>
</feature>
<dbReference type="InterPro" id="IPR002893">
    <property type="entry name" value="Znf_MYND"/>
</dbReference>
<dbReference type="Pfam" id="PF01753">
    <property type="entry name" value="zf-MYND"/>
    <property type="match status" value="1"/>
</dbReference>
<keyword evidence="2 4" id="KW-0863">Zinc-finger</keyword>
<evidence type="ECO:0000259" key="6">
    <source>
        <dbReference type="PROSITE" id="PS50865"/>
    </source>
</evidence>
<evidence type="ECO:0000256" key="5">
    <source>
        <dbReference type="SAM" id="MobiDB-lite"/>
    </source>
</evidence>
<accession>A0A836C790</accession>
<evidence type="ECO:0000256" key="4">
    <source>
        <dbReference type="PROSITE-ProRule" id="PRU00134"/>
    </source>
</evidence>
<proteinExistence type="predicted"/>
<reference evidence="7" key="1">
    <citation type="journal article" date="2020" name="bioRxiv">
        <title>Comparative genomics of Chlamydomonas.</title>
        <authorList>
            <person name="Craig R.J."/>
            <person name="Hasan A.R."/>
            <person name="Ness R.W."/>
            <person name="Keightley P.D."/>
        </authorList>
    </citation>
    <scope>NUCLEOTIDE SEQUENCE</scope>
    <source>
        <strain evidence="7">CCAP 11/70</strain>
    </source>
</reference>
<organism evidence="7 8">
    <name type="scientific">Edaphochlamys debaryana</name>
    <dbReference type="NCBI Taxonomy" id="47281"/>
    <lineage>
        <taxon>Eukaryota</taxon>
        <taxon>Viridiplantae</taxon>
        <taxon>Chlorophyta</taxon>
        <taxon>core chlorophytes</taxon>
        <taxon>Chlorophyceae</taxon>
        <taxon>CS clade</taxon>
        <taxon>Chlamydomonadales</taxon>
        <taxon>Chlamydomonadales incertae sedis</taxon>
        <taxon>Edaphochlamys</taxon>
    </lineage>
</organism>
<name>A0A836C790_9CHLO</name>
<evidence type="ECO:0000256" key="2">
    <source>
        <dbReference type="ARBA" id="ARBA00022771"/>
    </source>
</evidence>
<evidence type="ECO:0000256" key="3">
    <source>
        <dbReference type="ARBA" id="ARBA00022833"/>
    </source>
</evidence>
<dbReference type="EMBL" id="JAEHOE010000001">
    <property type="protein sequence ID" value="KAG2501759.1"/>
    <property type="molecule type" value="Genomic_DNA"/>
</dbReference>